<dbReference type="PANTHER" id="PTHR46354:SF4">
    <property type="entry name" value="PROTEIN DOG1-LIKE 3"/>
    <property type="match status" value="1"/>
</dbReference>
<gene>
    <name evidence="3" type="primary">LOC109721487</name>
</gene>
<organism evidence="2 3">
    <name type="scientific">Ananas comosus</name>
    <name type="common">Pineapple</name>
    <name type="synonym">Ananas ananas</name>
    <dbReference type="NCBI Taxonomy" id="4615"/>
    <lineage>
        <taxon>Eukaryota</taxon>
        <taxon>Viridiplantae</taxon>
        <taxon>Streptophyta</taxon>
        <taxon>Embryophyta</taxon>
        <taxon>Tracheophyta</taxon>
        <taxon>Spermatophyta</taxon>
        <taxon>Magnoliopsida</taxon>
        <taxon>Liliopsida</taxon>
        <taxon>Poales</taxon>
        <taxon>Bromeliaceae</taxon>
        <taxon>Bromelioideae</taxon>
        <taxon>Ananas</taxon>
    </lineage>
</organism>
<name>A0A6P5GA82_ANACO</name>
<proteinExistence type="predicted"/>
<protein>
    <submittedName>
        <fullName evidence="3">Protein DOG1-like 4</fullName>
    </submittedName>
</protein>
<keyword evidence="2" id="KW-1185">Reference proteome</keyword>
<evidence type="ECO:0000313" key="3">
    <source>
        <dbReference type="RefSeq" id="XP_020104727.1"/>
    </source>
</evidence>
<dbReference type="OrthoDB" id="1889475at2759"/>
<dbReference type="RefSeq" id="XP_020104727.1">
    <property type="nucleotide sequence ID" value="XM_020249138.1"/>
</dbReference>
<dbReference type="InterPro" id="IPR051886">
    <property type="entry name" value="Seed_Dev/Stress_Resp_Reg"/>
</dbReference>
<dbReference type="GO" id="GO:0043565">
    <property type="term" value="F:sequence-specific DNA binding"/>
    <property type="evidence" value="ECO:0007669"/>
    <property type="project" value="InterPro"/>
</dbReference>
<dbReference type="InterPro" id="IPR025422">
    <property type="entry name" value="TGA_domain"/>
</dbReference>
<dbReference type="Pfam" id="PF14144">
    <property type="entry name" value="DOG1"/>
    <property type="match status" value="1"/>
</dbReference>
<dbReference type="GeneID" id="109721487"/>
<evidence type="ECO:0000259" key="1">
    <source>
        <dbReference type="Pfam" id="PF14144"/>
    </source>
</evidence>
<accession>A0A6P5GA82</accession>
<dbReference type="GO" id="GO:0006351">
    <property type="term" value="P:DNA-templated transcription"/>
    <property type="evidence" value="ECO:0007669"/>
    <property type="project" value="InterPro"/>
</dbReference>
<evidence type="ECO:0000313" key="2">
    <source>
        <dbReference type="Proteomes" id="UP000515123"/>
    </source>
</evidence>
<reference evidence="3" key="2">
    <citation type="submission" date="2025-08" db="UniProtKB">
        <authorList>
            <consortium name="RefSeq"/>
        </authorList>
    </citation>
    <scope>IDENTIFICATION</scope>
    <source>
        <tissue evidence="3">Leaf</tissue>
    </source>
</reference>
<feature type="domain" description="DOG1" evidence="1">
    <location>
        <begin position="40"/>
        <end position="83"/>
    </location>
</feature>
<sequence>MAELDGPVPGVPPLVAPPALGRALRRGLGLRLPVGAPQERFFAAKRELARRDPALALALPWLSPLSRALLWLGGWRPCAAYRVAEAWAGLSAEAMRRETKAEEAAVERDMGRVQLGLLRMVAPGAGGDEAAVAAAMEPVAVAADAVRRVVAALGPHQVLAFLAQLIGMEIGFYAMEPD</sequence>
<dbReference type="PANTHER" id="PTHR46354">
    <property type="entry name" value="DOG1 DOMAIN-CONTAINING PROTEIN"/>
    <property type="match status" value="1"/>
</dbReference>
<reference evidence="2" key="1">
    <citation type="journal article" date="2015" name="Nat. Genet.">
        <title>The pineapple genome and the evolution of CAM photosynthesis.</title>
        <authorList>
            <person name="Ming R."/>
            <person name="VanBuren R."/>
            <person name="Wai C.M."/>
            <person name="Tang H."/>
            <person name="Schatz M.C."/>
            <person name="Bowers J.E."/>
            <person name="Lyons E."/>
            <person name="Wang M.L."/>
            <person name="Chen J."/>
            <person name="Biggers E."/>
            <person name="Zhang J."/>
            <person name="Huang L."/>
            <person name="Zhang L."/>
            <person name="Miao W."/>
            <person name="Zhang J."/>
            <person name="Ye Z."/>
            <person name="Miao C."/>
            <person name="Lin Z."/>
            <person name="Wang H."/>
            <person name="Zhou H."/>
            <person name="Yim W.C."/>
            <person name="Priest H.D."/>
            <person name="Zheng C."/>
            <person name="Woodhouse M."/>
            <person name="Edger P.P."/>
            <person name="Guyot R."/>
            <person name="Guo H.B."/>
            <person name="Guo H."/>
            <person name="Zheng G."/>
            <person name="Singh R."/>
            <person name="Sharma A."/>
            <person name="Min X."/>
            <person name="Zheng Y."/>
            <person name="Lee H."/>
            <person name="Gurtowski J."/>
            <person name="Sedlazeck F.J."/>
            <person name="Harkess A."/>
            <person name="McKain M.R."/>
            <person name="Liao Z."/>
            <person name="Fang J."/>
            <person name="Liu J."/>
            <person name="Zhang X."/>
            <person name="Zhang Q."/>
            <person name="Hu W."/>
            <person name="Qin Y."/>
            <person name="Wang K."/>
            <person name="Chen L.Y."/>
            <person name="Shirley N."/>
            <person name="Lin Y.R."/>
            <person name="Liu L.Y."/>
            <person name="Hernandez A.G."/>
            <person name="Wright C.L."/>
            <person name="Bulone V."/>
            <person name="Tuskan G.A."/>
            <person name="Heath K."/>
            <person name="Zee F."/>
            <person name="Moore P.H."/>
            <person name="Sunkar R."/>
            <person name="Leebens-Mack J.H."/>
            <person name="Mockler T."/>
            <person name="Bennetzen J.L."/>
            <person name="Freeling M."/>
            <person name="Sankoff D."/>
            <person name="Paterson A.H."/>
            <person name="Zhu X."/>
            <person name="Yang X."/>
            <person name="Smith J.A."/>
            <person name="Cushman J.C."/>
            <person name="Paull R.E."/>
            <person name="Yu Q."/>
        </authorList>
    </citation>
    <scope>NUCLEOTIDE SEQUENCE [LARGE SCALE GENOMIC DNA]</scope>
    <source>
        <strain evidence="2">cv. F153</strain>
    </source>
</reference>
<dbReference type="Proteomes" id="UP000515123">
    <property type="component" value="Linkage group 15"/>
</dbReference>
<dbReference type="AlphaFoldDB" id="A0A6P5GA82"/>